<organism evidence="14 15">
    <name type="scientific">Hanseniaspora guilliermondii</name>
    <dbReference type="NCBI Taxonomy" id="56406"/>
    <lineage>
        <taxon>Eukaryota</taxon>
        <taxon>Fungi</taxon>
        <taxon>Dikarya</taxon>
        <taxon>Ascomycota</taxon>
        <taxon>Saccharomycotina</taxon>
        <taxon>Saccharomycetes</taxon>
        <taxon>Saccharomycodales</taxon>
        <taxon>Saccharomycodaceae</taxon>
        <taxon>Hanseniaspora</taxon>
    </lineage>
</organism>
<evidence type="ECO:0000256" key="12">
    <source>
        <dbReference type="ARBA" id="ARBA00023316"/>
    </source>
</evidence>
<feature type="transmembrane region" description="Helical" evidence="13">
    <location>
        <begin position="52"/>
        <end position="69"/>
    </location>
</feature>
<dbReference type="InterPro" id="IPR022057">
    <property type="entry name" value="Chs7"/>
</dbReference>
<evidence type="ECO:0000256" key="2">
    <source>
        <dbReference type="ARBA" id="ARBA00004477"/>
    </source>
</evidence>
<dbReference type="Pfam" id="PF12271">
    <property type="entry name" value="Chs7"/>
    <property type="match status" value="1"/>
</dbReference>
<gene>
    <name evidence="14" type="ORF">HGUI_02309</name>
</gene>
<evidence type="ECO:0000313" key="14">
    <source>
        <dbReference type="EMBL" id="SGZ40109.1"/>
    </source>
</evidence>
<protein>
    <recommendedName>
        <fullName evidence="5">Chitin synthase export chaperone</fullName>
    </recommendedName>
</protein>
<feature type="transmembrane region" description="Helical" evidence="13">
    <location>
        <begin position="110"/>
        <end position="136"/>
    </location>
</feature>
<evidence type="ECO:0000256" key="5">
    <source>
        <dbReference type="ARBA" id="ARBA00018354"/>
    </source>
</evidence>
<keyword evidence="7 13" id="KW-0812">Transmembrane</keyword>
<dbReference type="Proteomes" id="UP000183365">
    <property type="component" value="Unassembled WGS sequence"/>
</dbReference>
<reference evidence="15" key="1">
    <citation type="submission" date="2016-11" db="EMBL/GenBank/DDBJ databases">
        <authorList>
            <person name="Guldener U."/>
        </authorList>
    </citation>
    <scope>NUCLEOTIDE SEQUENCE [LARGE SCALE GENOMIC DNA]</scope>
</reference>
<feature type="transmembrane region" description="Helical" evidence="13">
    <location>
        <begin position="247"/>
        <end position="267"/>
    </location>
</feature>
<keyword evidence="10 13" id="KW-1133">Transmembrane helix</keyword>
<comment type="function">
    <text evidence="1">Chaperone required for the export of the chitin synthase CHS3 from the endoplasmic reticulum.</text>
</comment>
<dbReference type="VEuPathDB" id="FungiDB:HGUI_02309"/>
<keyword evidence="15" id="KW-1185">Reference proteome</keyword>
<evidence type="ECO:0000313" key="15">
    <source>
        <dbReference type="Proteomes" id="UP000183365"/>
    </source>
</evidence>
<feature type="transmembrane region" description="Helical" evidence="13">
    <location>
        <begin position="81"/>
        <end position="98"/>
    </location>
</feature>
<keyword evidence="9" id="KW-0653">Protein transport</keyword>
<comment type="subcellular location">
    <subcellularLocation>
        <location evidence="2">Endoplasmic reticulum membrane</location>
        <topology evidence="2">Multi-pass membrane protein</topology>
    </subcellularLocation>
</comment>
<name>A0A1L0CMN7_9ASCO</name>
<evidence type="ECO:0000256" key="6">
    <source>
        <dbReference type="ARBA" id="ARBA00022448"/>
    </source>
</evidence>
<evidence type="ECO:0000256" key="4">
    <source>
        <dbReference type="ARBA" id="ARBA00011864"/>
    </source>
</evidence>
<evidence type="ECO:0000256" key="9">
    <source>
        <dbReference type="ARBA" id="ARBA00022927"/>
    </source>
</evidence>
<accession>A0A1L0CMN7</accession>
<dbReference type="GO" id="GO:0005935">
    <property type="term" value="C:cellular bud neck"/>
    <property type="evidence" value="ECO:0007669"/>
    <property type="project" value="EnsemblFungi"/>
</dbReference>
<sequence>MSILAEVCKKASLGYCYTLSDYEDFTNFTYLSKCYSRSFILLNSFISQPGSLFINLLTFVAIIMLLFSIKNKYTAVGRSEICFLFYNLLISIALSIVVDNGFIGQSSSNYPLFVSVQMASISICYATLALTGLVNLKLWEDNTWLSKLIFKISAAIIGICSFVYHYETLTKSKPSLIQSKATAILLTDYGINAAFIIIYVVCQCLTSVFIVKNYWMIGAQLLGLLFFMSGQIISHIFSINICQQSNHYLDGMFVLSLSNLLSIMMVYKSWAISTTEDLEFSVNMLSNDEILDLESEKI</sequence>
<dbReference type="PANTHER" id="PTHR35329:SF2">
    <property type="entry name" value="CHITIN SYNTHASE EXPORT CHAPERONE"/>
    <property type="match status" value="1"/>
</dbReference>
<keyword evidence="11 13" id="KW-0472">Membrane</keyword>
<comment type="subunit">
    <text evidence="4">Interacts with CHS3.</text>
</comment>
<dbReference type="GO" id="GO:0006888">
    <property type="term" value="P:endoplasmic reticulum to Golgi vesicle-mediated transport"/>
    <property type="evidence" value="ECO:0007669"/>
    <property type="project" value="EnsemblFungi"/>
</dbReference>
<comment type="similarity">
    <text evidence="3">Belongs to the CHS7 family.</text>
</comment>
<proteinExistence type="inferred from homology"/>
<keyword evidence="12" id="KW-0961">Cell wall biogenesis/degradation</keyword>
<evidence type="ECO:0000256" key="10">
    <source>
        <dbReference type="ARBA" id="ARBA00022989"/>
    </source>
</evidence>
<feature type="transmembrane region" description="Helical" evidence="13">
    <location>
        <begin position="222"/>
        <end position="241"/>
    </location>
</feature>
<dbReference type="GO" id="GO:0051082">
    <property type="term" value="F:unfolded protein binding"/>
    <property type="evidence" value="ECO:0007669"/>
    <property type="project" value="EnsemblFungi"/>
</dbReference>
<dbReference type="AlphaFoldDB" id="A0A1L0CMN7"/>
<feature type="transmembrane region" description="Helical" evidence="13">
    <location>
        <begin position="148"/>
        <end position="166"/>
    </location>
</feature>
<dbReference type="GO" id="GO:0005789">
    <property type="term" value="C:endoplasmic reticulum membrane"/>
    <property type="evidence" value="ECO:0007669"/>
    <property type="project" value="UniProtKB-SubCell"/>
</dbReference>
<keyword evidence="6" id="KW-0813">Transport</keyword>
<dbReference type="GO" id="GO:0015031">
    <property type="term" value="P:protein transport"/>
    <property type="evidence" value="ECO:0007669"/>
    <property type="project" value="UniProtKB-KW"/>
</dbReference>
<feature type="transmembrane region" description="Helical" evidence="13">
    <location>
        <begin position="189"/>
        <end position="210"/>
    </location>
</feature>
<dbReference type="PANTHER" id="PTHR35329">
    <property type="entry name" value="CHITIN SYNTHASE EXPORT CHAPERONE"/>
    <property type="match status" value="1"/>
</dbReference>
<evidence type="ECO:0000256" key="1">
    <source>
        <dbReference type="ARBA" id="ARBA00002732"/>
    </source>
</evidence>
<evidence type="ECO:0000256" key="13">
    <source>
        <dbReference type="SAM" id="Phobius"/>
    </source>
</evidence>
<evidence type="ECO:0000256" key="8">
    <source>
        <dbReference type="ARBA" id="ARBA00022824"/>
    </source>
</evidence>
<evidence type="ECO:0000256" key="7">
    <source>
        <dbReference type="ARBA" id="ARBA00022692"/>
    </source>
</evidence>
<evidence type="ECO:0000256" key="11">
    <source>
        <dbReference type="ARBA" id="ARBA00023136"/>
    </source>
</evidence>
<dbReference type="EMBL" id="FQNF01000039">
    <property type="protein sequence ID" value="SGZ40109.1"/>
    <property type="molecule type" value="Genomic_DNA"/>
</dbReference>
<dbReference type="GO" id="GO:0071555">
    <property type="term" value="P:cell wall organization"/>
    <property type="evidence" value="ECO:0007669"/>
    <property type="project" value="UniProtKB-KW"/>
</dbReference>
<dbReference type="GO" id="GO:0006457">
    <property type="term" value="P:protein folding"/>
    <property type="evidence" value="ECO:0007669"/>
    <property type="project" value="EnsemblFungi"/>
</dbReference>
<keyword evidence="8" id="KW-0256">Endoplasmic reticulum</keyword>
<evidence type="ECO:0000256" key="3">
    <source>
        <dbReference type="ARBA" id="ARBA00009274"/>
    </source>
</evidence>
<dbReference type="OrthoDB" id="2189463at2759"/>
<dbReference type="GO" id="GO:0006031">
    <property type="term" value="P:chitin biosynthetic process"/>
    <property type="evidence" value="ECO:0007669"/>
    <property type="project" value="EnsemblFungi"/>
</dbReference>